<dbReference type="AlphaFoldDB" id="A0A1K0FTF3"/>
<proteinExistence type="predicted"/>
<accession>A0A1K0FTF3</accession>
<dbReference type="Pfam" id="PF17418">
    <property type="entry name" value="SdpA"/>
    <property type="match status" value="1"/>
</dbReference>
<dbReference type="EMBL" id="MEIA01000007">
    <property type="protein sequence ID" value="OJF15944.1"/>
    <property type="molecule type" value="Genomic_DNA"/>
</dbReference>
<protein>
    <submittedName>
        <fullName evidence="1">Antimicrobial peptide export protein</fullName>
    </submittedName>
</protein>
<evidence type="ECO:0000313" key="1">
    <source>
        <dbReference type="EMBL" id="OJF15944.1"/>
    </source>
</evidence>
<dbReference type="RefSeq" id="WP_071802891.1">
    <property type="nucleotide sequence ID" value="NZ_MEIA01000007.1"/>
</dbReference>
<keyword evidence="2" id="KW-1185">Reference proteome</keyword>
<organism evidence="1 2">
    <name type="scientific">Couchioplanes caeruleus subsp. caeruleus</name>
    <dbReference type="NCBI Taxonomy" id="56427"/>
    <lineage>
        <taxon>Bacteria</taxon>
        <taxon>Bacillati</taxon>
        <taxon>Actinomycetota</taxon>
        <taxon>Actinomycetes</taxon>
        <taxon>Micromonosporales</taxon>
        <taxon>Micromonosporaceae</taxon>
        <taxon>Couchioplanes</taxon>
    </lineage>
</organism>
<dbReference type="Proteomes" id="UP000182486">
    <property type="component" value="Unassembled WGS sequence"/>
</dbReference>
<dbReference type="InterPro" id="IPR023902">
    <property type="entry name" value="Sporulation_SdpA"/>
</dbReference>
<reference evidence="1 2" key="1">
    <citation type="submission" date="2016-09" db="EMBL/GenBank/DDBJ databases">
        <title>Couchioplanes caeruleus draft genome sequence.</title>
        <authorList>
            <person name="Sheehan J."/>
            <person name="Caffrey P."/>
        </authorList>
    </citation>
    <scope>NUCLEOTIDE SEQUENCE [LARGE SCALE GENOMIC DNA]</scope>
    <source>
        <strain evidence="1 2">DSM 43634</strain>
    </source>
</reference>
<comment type="caution">
    <text evidence="1">The sequence shown here is derived from an EMBL/GenBank/DDBJ whole genome shotgun (WGS) entry which is preliminary data.</text>
</comment>
<name>A0A1K0FTF3_9ACTN</name>
<sequence length="177" mass="18773">MDEPARATRGARGFTTSITALLVVLVVAAASQLPGSMTPGWLGDRRDTYQLLWPQQWEFFTAVGSVAVGVYRSGGYQPVTAPLASAQNLGGLSRREYATIVEAAVLARSVPAARWRDCGRPAVADCADRLAGAPVTTVDSRVAWQPLCGTVVFTRERLVAGAWQVQSAAPAELACAR</sequence>
<evidence type="ECO:0000313" key="2">
    <source>
        <dbReference type="Proteomes" id="UP000182486"/>
    </source>
</evidence>
<gene>
    <name evidence="1" type="ORF">BG844_01545</name>
</gene>